<reference evidence="2 3" key="1">
    <citation type="submission" date="2009-11" db="EMBL/GenBank/DDBJ databases">
        <title>Annotation of Allomyces macrogynus ATCC 38327.</title>
        <authorList>
            <consortium name="The Broad Institute Genome Sequencing Platform"/>
            <person name="Russ C."/>
            <person name="Cuomo C."/>
            <person name="Burger G."/>
            <person name="Gray M.W."/>
            <person name="Holland P.W.H."/>
            <person name="King N."/>
            <person name="Lang F.B.F."/>
            <person name="Roger A.J."/>
            <person name="Ruiz-Trillo I."/>
            <person name="Young S.K."/>
            <person name="Zeng Q."/>
            <person name="Gargeya S."/>
            <person name="Fitzgerald M."/>
            <person name="Haas B."/>
            <person name="Abouelleil A."/>
            <person name="Alvarado L."/>
            <person name="Arachchi H.M."/>
            <person name="Berlin A."/>
            <person name="Chapman S.B."/>
            <person name="Gearin G."/>
            <person name="Goldberg J."/>
            <person name="Griggs A."/>
            <person name="Gujja S."/>
            <person name="Hansen M."/>
            <person name="Heiman D."/>
            <person name="Howarth C."/>
            <person name="Larimer J."/>
            <person name="Lui A."/>
            <person name="MacDonald P.J.P."/>
            <person name="McCowen C."/>
            <person name="Montmayeur A."/>
            <person name="Murphy C."/>
            <person name="Neiman D."/>
            <person name="Pearson M."/>
            <person name="Priest M."/>
            <person name="Roberts A."/>
            <person name="Saif S."/>
            <person name="Shea T."/>
            <person name="Sisk P."/>
            <person name="Stolte C."/>
            <person name="Sykes S."/>
            <person name="Wortman J."/>
            <person name="Nusbaum C."/>
            <person name="Birren B."/>
        </authorList>
    </citation>
    <scope>NUCLEOTIDE SEQUENCE [LARGE SCALE GENOMIC DNA]</scope>
    <source>
        <strain evidence="2 3">ATCC 38327</strain>
    </source>
</reference>
<dbReference type="VEuPathDB" id="FungiDB:AMAG_00753"/>
<keyword evidence="3" id="KW-1185">Reference proteome</keyword>
<gene>
    <name evidence="2" type="ORF">AMAG_00753</name>
</gene>
<evidence type="ECO:0000313" key="2">
    <source>
        <dbReference type="EMBL" id="KNE54800.1"/>
    </source>
</evidence>
<dbReference type="Proteomes" id="UP000054350">
    <property type="component" value="Unassembled WGS sequence"/>
</dbReference>
<dbReference type="EMBL" id="GG745328">
    <property type="protein sequence ID" value="KNE54800.1"/>
    <property type="molecule type" value="Genomic_DNA"/>
</dbReference>
<dbReference type="AlphaFoldDB" id="A0A0L0RXC4"/>
<protein>
    <submittedName>
        <fullName evidence="2">Uncharacterized protein</fullName>
    </submittedName>
</protein>
<feature type="region of interest" description="Disordered" evidence="1">
    <location>
        <begin position="157"/>
        <end position="193"/>
    </location>
</feature>
<organism evidence="2 3">
    <name type="scientific">Allomyces macrogynus (strain ATCC 38327)</name>
    <name type="common">Allomyces javanicus var. macrogynus</name>
    <dbReference type="NCBI Taxonomy" id="578462"/>
    <lineage>
        <taxon>Eukaryota</taxon>
        <taxon>Fungi</taxon>
        <taxon>Fungi incertae sedis</taxon>
        <taxon>Blastocladiomycota</taxon>
        <taxon>Blastocladiomycetes</taxon>
        <taxon>Blastocladiales</taxon>
        <taxon>Blastocladiaceae</taxon>
        <taxon>Allomyces</taxon>
    </lineage>
</organism>
<name>A0A0L0RXC4_ALLM3</name>
<dbReference type="OrthoDB" id="5577995at2759"/>
<evidence type="ECO:0000256" key="1">
    <source>
        <dbReference type="SAM" id="MobiDB-lite"/>
    </source>
</evidence>
<feature type="compositionally biased region" description="Polar residues" evidence="1">
    <location>
        <begin position="165"/>
        <end position="189"/>
    </location>
</feature>
<evidence type="ECO:0000313" key="3">
    <source>
        <dbReference type="Proteomes" id="UP000054350"/>
    </source>
</evidence>
<reference evidence="3" key="2">
    <citation type="submission" date="2009-11" db="EMBL/GenBank/DDBJ databases">
        <title>The Genome Sequence of Allomyces macrogynus strain ATCC 38327.</title>
        <authorList>
            <consortium name="The Broad Institute Genome Sequencing Platform"/>
            <person name="Russ C."/>
            <person name="Cuomo C."/>
            <person name="Shea T."/>
            <person name="Young S.K."/>
            <person name="Zeng Q."/>
            <person name="Koehrsen M."/>
            <person name="Haas B."/>
            <person name="Borodovsky M."/>
            <person name="Guigo R."/>
            <person name="Alvarado L."/>
            <person name="Berlin A."/>
            <person name="Borenstein D."/>
            <person name="Chen Z."/>
            <person name="Engels R."/>
            <person name="Freedman E."/>
            <person name="Gellesch M."/>
            <person name="Goldberg J."/>
            <person name="Griggs A."/>
            <person name="Gujja S."/>
            <person name="Heiman D."/>
            <person name="Hepburn T."/>
            <person name="Howarth C."/>
            <person name="Jen D."/>
            <person name="Larson L."/>
            <person name="Lewis B."/>
            <person name="Mehta T."/>
            <person name="Park D."/>
            <person name="Pearson M."/>
            <person name="Roberts A."/>
            <person name="Saif S."/>
            <person name="Shenoy N."/>
            <person name="Sisk P."/>
            <person name="Stolte C."/>
            <person name="Sykes S."/>
            <person name="Walk T."/>
            <person name="White J."/>
            <person name="Yandava C."/>
            <person name="Burger G."/>
            <person name="Gray M.W."/>
            <person name="Holland P.W.H."/>
            <person name="King N."/>
            <person name="Lang F.B.F."/>
            <person name="Roger A.J."/>
            <person name="Ruiz-Trillo I."/>
            <person name="Lander E."/>
            <person name="Nusbaum C."/>
        </authorList>
    </citation>
    <scope>NUCLEOTIDE SEQUENCE [LARGE SCALE GENOMIC DNA]</scope>
    <source>
        <strain evidence="3">ATCC 38327</strain>
    </source>
</reference>
<sequence length="373" mass="40113">MPGGEGEERSINNDDDRIEAAWDQLEPKLHARVRYLREVDVVSRGYRLQSERSAIPWGADSLRKPGQRALLATCLGQLLISFTTALADPELTSLISGFAAAGAADSAVPSMQHLRELIDCCAHLAEAVIERANTGPTTEPWGDAVLAALERATRTLDETDPLATSPISTSDAVTDADPSTSNGNTQPISTAPRPQLRLLYDQIRTIQVKAHLALTEPDMTDSLVNAMGADLAYAQALHQQLVAVPSTTTHPLDQDLATADQAEPTAPEPVPGTTFHTDAADALPHLHGSGWMGEAKVDVAEGDTVRRRGPRLTREERIAQRRAQQRVDAQARVDRMAPAVLVDELKDVLRLHPLAAAAREWEATAGGAETARG</sequence>
<proteinExistence type="predicted"/>
<accession>A0A0L0RXC4</accession>